<feature type="chain" id="PRO_5028003754" evidence="2">
    <location>
        <begin position="25"/>
        <end position="388"/>
    </location>
</feature>
<feature type="signal peptide" evidence="2">
    <location>
        <begin position="1"/>
        <end position="24"/>
    </location>
</feature>
<evidence type="ECO:0000313" key="4">
    <source>
        <dbReference type="Proteomes" id="UP000580250"/>
    </source>
</evidence>
<evidence type="ECO:0000256" key="2">
    <source>
        <dbReference type="SAM" id="SignalP"/>
    </source>
</evidence>
<accession>A0A6V7W1F8</accession>
<dbReference type="EMBL" id="CAJEWN010000366">
    <property type="protein sequence ID" value="CAD2180281.1"/>
    <property type="molecule type" value="Genomic_DNA"/>
</dbReference>
<organism evidence="3 4">
    <name type="scientific">Meloidogyne enterolobii</name>
    <name type="common">Root-knot nematode worm</name>
    <name type="synonym">Meloidogyne mayaguensis</name>
    <dbReference type="NCBI Taxonomy" id="390850"/>
    <lineage>
        <taxon>Eukaryota</taxon>
        <taxon>Metazoa</taxon>
        <taxon>Ecdysozoa</taxon>
        <taxon>Nematoda</taxon>
        <taxon>Chromadorea</taxon>
        <taxon>Rhabditida</taxon>
        <taxon>Tylenchina</taxon>
        <taxon>Tylenchomorpha</taxon>
        <taxon>Tylenchoidea</taxon>
        <taxon>Meloidogynidae</taxon>
        <taxon>Meloidogyninae</taxon>
        <taxon>Meloidogyne</taxon>
    </lineage>
</organism>
<feature type="compositionally biased region" description="Polar residues" evidence="1">
    <location>
        <begin position="39"/>
        <end position="52"/>
    </location>
</feature>
<evidence type="ECO:0000256" key="1">
    <source>
        <dbReference type="SAM" id="MobiDB-lite"/>
    </source>
</evidence>
<sequence>MKIFIFLFFLFYLIILLQWKFVEGMRGQRDHRKGKGVMGSSSRGQQRATNEDTQPVEFALPELTLLIEILGEIKYEYLNYQISFIDILNQHQIEDEFDNKFDMDNQPATKQKIEKVIDFYEQMIPFTSNDHHYCFNASLKLYLLVFARKLIRSFFDFHRVNKYYDNRFVNENSHVSLLQYLKAHDLFEGLAVNLMIKMKNEFGINIFPNSLEEIENRPHYPSIITNLEIWNPENQTMINFIYQYEAINEELNREDCQELYSKCMDHRAFNKFNPFYKYFYKLDHNLQIKLEQYLISPFLSEEDYEGLRTKMFKKYMTIEGDEFVHHNLYLPQKRIYITVHMVEYCRKSGFIGKPKNDTGSASGHGGETNYGSGYGSGYGSYHGGYHGN</sequence>
<comment type="caution">
    <text evidence="3">The sequence shown here is derived from an EMBL/GenBank/DDBJ whole genome shotgun (WGS) entry which is preliminary data.</text>
</comment>
<protein>
    <submittedName>
        <fullName evidence="3">Uncharacterized protein</fullName>
    </submittedName>
</protein>
<keyword evidence="2" id="KW-0732">Signal</keyword>
<gene>
    <name evidence="3" type="ORF">MENT_LOCUS32345</name>
</gene>
<feature type="region of interest" description="Disordered" evidence="1">
    <location>
        <begin position="30"/>
        <end position="52"/>
    </location>
</feature>
<reference evidence="3 4" key="1">
    <citation type="submission" date="2020-08" db="EMBL/GenBank/DDBJ databases">
        <authorList>
            <person name="Koutsovoulos G."/>
            <person name="Danchin GJ E."/>
        </authorList>
    </citation>
    <scope>NUCLEOTIDE SEQUENCE [LARGE SCALE GENOMIC DNA]</scope>
</reference>
<proteinExistence type="predicted"/>
<evidence type="ECO:0000313" key="3">
    <source>
        <dbReference type="EMBL" id="CAD2180281.1"/>
    </source>
</evidence>
<dbReference type="Proteomes" id="UP000580250">
    <property type="component" value="Unassembled WGS sequence"/>
</dbReference>
<dbReference type="AlphaFoldDB" id="A0A6V7W1F8"/>
<name>A0A6V7W1F8_MELEN</name>